<dbReference type="InterPro" id="IPR007372">
    <property type="entry name" value="Lipid/polyisoprenoid-bd_YceI"/>
</dbReference>
<sequence length="201" mass="21388">MTRFNRLGAVLVASSTILSASHALAASPKVTSGDYKVEPAHTQVIFSVLHFGFTPFSGMFSQASGKLHLDTAHPSKSTLNVTVPVASVETSNSVLNNELKGDAWFDSAKYPNATFVSTKVTPMPGNRAVIDGQLTMHGVTQPVTLHARFIGSGVNGLDHAYTVGFEAHGEIDRGSFGIKTYIPAVSEKVEVRIAGAFEKIE</sequence>
<dbReference type="SMART" id="SM00867">
    <property type="entry name" value="YceI"/>
    <property type="match status" value="1"/>
</dbReference>
<comment type="caution">
    <text evidence="3">The sequence shown here is derived from an EMBL/GenBank/DDBJ whole genome shotgun (WGS) entry which is preliminary data.</text>
</comment>
<dbReference type="PANTHER" id="PTHR34406">
    <property type="entry name" value="PROTEIN YCEI"/>
    <property type="match status" value="1"/>
</dbReference>
<keyword evidence="4" id="KW-1185">Reference proteome</keyword>
<protein>
    <submittedName>
        <fullName evidence="3">YceI domain-containing protein</fullName>
    </submittedName>
</protein>
<feature type="domain" description="Lipid/polyisoprenoid-binding YceI-like" evidence="2">
    <location>
        <begin position="34"/>
        <end position="198"/>
    </location>
</feature>
<gene>
    <name evidence="3" type="primary">yceI</name>
    <name evidence="3" type="ORF">DOFOFD_03850</name>
</gene>
<feature type="chain" id="PRO_5045530560" evidence="1">
    <location>
        <begin position="26"/>
        <end position="201"/>
    </location>
</feature>
<proteinExistence type="predicted"/>
<dbReference type="Pfam" id="PF04264">
    <property type="entry name" value="YceI"/>
    <property type="match status" value="1"/>
</dbReference>
<dbReference type="RefSeq" id="WP_394819114.1">
    <property type="nucleotide sequence ID" value="NZ_JAWJZY010000002.1"/>
</dbReference>
<name>A0ABU7U1D5_9PROT</name>
<dbReference type="Gene3D" id="2.40.128.110">
    <property type="entry name" value="Lipid/polyisoprenoid-binding, YceI-like"/>
    <property type="match status" value="1"/>
</dbReference>
<dbReference type="InterPro" id="IPR036761">
    <property type="entry name" value="TTHA0802/YceI-like_sf"/>
</dbReference>
<feature type="signal peptide" evidence="1">
    <location>
        <begin position="1"/>
        <end position="25"/>
    </location>
</feature>
<dbReference type="Proteomes" id="UP001312908">
    <property type="component" value="Unassembled WGS sequence"/>
</dbReference>
<evidence type="ECO:0000313" key="3">
    <source>
        <dbReference type="EMBL" id="MEE8658141.1"/>
    </source>
</evidence>
<reference evidence="3 4" key="1">
    <citation type="submission" date="2023-10" db="EMBL/GenBank/DDBJ databases">
        <title>Sorlinia euscelidii gen. nov., sp. nov., an acetic acid bacteria isolated from the gut of Euscelidius variegatus emitter.</title>
        <authorList>
            <person name="Michoud G."/>
            <person name="Marasco R."/>
            <person name="Seferji K."/>
            <person name="Gonella E."/>
            <person name="Garuglieri E."/>
            <person name="Alma A."/>
            <person name="Mapelli F."/>
            <person name="Borin S."/>
            <person name="Daffonchio D."/>
            <person name="Crotti E."/>
        </authorList>
    </citation>
    <scope>NUCLEOTIDE SEQUENCE [LARGE SCALE GENOMIC DNA]</scope>
    <source>
        <strain evidence="3 4">EV16P</strain>
    </source>
</reference>
<keyword evidence="1" id="KW-0732">Signal</keyword>
<dbReference type="EMBL" id="JAWJZY010000002">
    <property type="protein sequence ID" value="MEE8658141.1"/>
    <property type="molecule type" value="Genomic_DNA"/>
</dbReference>
<evidence type="ECO:0000313" key="4">
    <source>
        <dbReference type="Proteomes" id="UP001312908"/>
    </source>
</evidence>
<evidence type="ECO:0000259" key="2">
    <source>
        <dbReference type="SMART" id="SM00867"/>
    </source>
</evidence>
<dbReference type="PANTHER" id="PTHR34406:SF1">
    <property type="entry name" value="PROTEIN YCEI"/>
    <property type="match status" value="1"/>
</dbReference>
<evidence type="ECO:0000256" key="1">
    <source>
        <dbReference type="SAM" id="SignalP"/>
    </source>
</evidence>
<accession>A0ABU7U1D5</accession>
<dbReference type="SUPFAM" id="SSF101874">
    <property type="entry name" value="YceI-like"/>
    <property type="match status" value="1"/>
</dbReference>
<organism evidence="3 4">
    <name type="scientific">Sorlinia euscelidii</name>
    <dbReference type="NCBI Taxonomy" id="3081148"/>
    <lineage>
        <taxon>Bacteria</taxon>
        <taxon>Pseudomonadati</taxon>
        <taxon>Pseudomonadota</taxon>
        <taxon>Alphaproteobacteria</taxon>
        <taxon>Acetobacterales</taxon>
        <taxon>Acetobacteraceae</taxon>
        <taxon>Sorlinia</taxon>
    </lineage>
</organism>